<comment type="caution">
    <text evidence="11">The sequence shown here is derived from an EMBL/GenBank/DDBJ whole genome shotgun (WGS) entry which is preliminary data.</text>
</comment>
<reference evidence="11" key="1">
    <citation type="submission" date="2022-12" db="EMBL/GenBank/DDBJ databases">
        <authorList>
            <person name="Webb A."/>
        </authorList>
    </citation>
    <scope>NUCLEOTIDE SEQUENCE</scope>
    <source>
        <strain evidence="11">Hp1</strain>
    </source>
</reference>
<proteinExistence type="inferred from homology"/>
<dbReference type="AlphaFoldDB" id="A0AAV0UYS6"/>
<keyword evidence="5" id="KW-0479">Metal-binding</keyword>
<comment type="similarity">
    <text evidence="1">Belongs to the adrenodoxin/putidaredoxin family.</text>
</comment>
<dbReference type="GO" id="GO:0140647">
    <property type="term" value="P:P450-containing electron transport chain"/>
    <property type="evidence" value="ECO:0007669"/>
    <property type="project" value="InterPro"/>
</dbReference>
<dbReference type="Gene3D" id="3.10.20.30">
    <property type="match status" value="1"/>
</dbReference>
<keyword evidence="7" id="KW-0408">Iron</keyword>
<dbReference type="PROSITE" id="PS51085">
    <property type="entry name" value="2FE2S_FER_2"/>
    <property type="match status" value="1"/>
</dbReference>
<keyword evidence="6" id="KW-0249">Electron transport</keyword>
<dbReference type="InterPro" id="IPR001055">
    <property type="entry name" value="Adrenodoxin-like"/>
</dbReference>
<keyword evidence="8" id="KW-0411">Iron-sulfur</keyword>
<dbReference type="PROSITE" id="PS00814">
    <property type="entry name" value="ADX"/>
    <property type="match status" value="1"/>
</dbReference>
<keyword evidence="12" id="KW-1185">Reference proteome</keyword>
<organism evidence="11 12">
    <name type="scientific">Hyaloperonospora brassicae</name>
    <name type="common">Brassica downy mildew</name>
    <name type="synonym">Peronospora brassicae</name>
    <dbReference type="NCBI Taxonomy" id="162125"/>
    <lineage>
        <taxon>Eukaryota</taxon>
        <taxon>Sar</taxon>
        <taxon>Stramenopiles</taxon>
        <taxon>Oomycota</taxon>
        <taxon>Peronosporomycetes</taxon>
        <taxon>Peronosporales</taxon>
        <taxon>Peronosporaceae</taxon>
        <taxon>Hyaloperonospora</taxon>
    </lineage>
</organism>
<evidence type="ECO:0000256" key="5">
    <source>
        <dbReference type="ARBA" id="ARBA00022723"/>
    </source>
</evidence>
<evidence type="ECO:0000256" key="7">
    <source>
        <dbReference type="ARBA" id="ARBA00023004"/>
    </source>
</evidence>
<dbReference type="PRINTS" id="PR00355">
    <property type="entry name" value="ADRENODOXIN"/>
</dbReference>
<dbReference type="PANTHER" id="PTHR23426:SF72">
    <property type="entry name" value="2FE-2S FERREDOXIN-TYPE DOMAIN-CONTAINING PROTEIN"/>
    <property type="match status" value="1"/>
</dbReference>
<dbReference type="GO" id="GO:0046872">
    <property type="term" value="F:metal ion binding"/>
    <property type="evidence" value="ECO:0007669"/>
    <property type="project" value="UniProtKB-KW"/>
</dbReference>
<evidence type="ECO:0000259" key="10">
    <source>
        <dbReference type="PROSITE" id="PS51085"/>
    </source>
</evidence>
<dbReference type="GO" id="GO:0051537">
    <property type="term" value="F:2 iron, 2 sulfur cluster binding"/>
    <property type="evidence" value="ECO:0007669"/>
    <property type="project" value="UniProtKB-KW"/>
</dbReference>
<comment type="cofactor">
    <cofactor evidence="9">
        <name>[2Fe-2S] cluster</name>
        <dbReference type="ChEBI" id="CHEBI:190135"/>
    </cofactor>
</comment>
<dbReference type="Proteomes" id="UP001162031">
    <property type="component" value="Unassembled WGS sequence"/>
</dbReference>
<accession>A0AAV0UYS6</accession>
<dbReference type="SUPFAM" id="SSF54292">
    <property type="entry name" value="2Fe-2S ferredoxin-like"/>
    <property type="match status" value="1"/>
</dbReference>
<name>A0AAV0UYS6_HYABA</name>
<dbReference type="GO" id="GO:0005739">
    <property type="term" value="C:mitochondrion"/>
    <property type="evidence" value="ECO:0007669"/>
    <property type="project" value="TreeGrafter"/>
</dbReference>
<feature type="domain" description="2Fe-2S ferredoxin-type" evidence="10">
    <location>
        <begin position="44"/>
        <end position="146"/>
    </location>
</feature>
<dbReference type="PANTHER" id="PTHR23426">
    <property type="entry name" value="FERREDOXIN/ADRENODOXIN"/>
    <property type="match status" value="1"/>
</dbReference>
<dbReference type="GO" id="GO:0009055">
    <property type="term" value="F:electron transfer activity"/>
    <property type="evidence" value="ECO:0007669"/>
    <property type="project" value="TreeGrafter"/>
</dbReference>
<keyword evidence="4" id="KW-0001">2Fe-2S</keyword>
<evidence type="ECO:0000256" key="8">
    <source>
        <dbReference type="ARBA" id="ARBA00023014"/>
    </source>
</evidence>
<dbReference type="Pfam" id="PF00111">
    <property type="entry name" value="Fer2"/>
    <property type="match status" value="1"/>
</dbReference>
<dbReference type="EMBL" id="CANTFL010001429">
    <property type="protein sequence ID" value="CAI5739824.1"/>
    <property type="molecule type" value="Genomic_DNA"/>
</dbReference>
<dbReference type="InterPro" id="IPR001041">
    <property type="entry name" value="2Fe-2S_ferredoxin-type"/>
</dbReference>
<evidence type="ECO:0000256" key="4">
    <source>
        <dbReference type="ARBA" id="ARBA00022714"/>
    </source>
</evidence>
<protein>
    <recommendedName>
        <fullName evidence="2">2Fe-2S ferredoxin</fullName>
    </recommendedName>
</protein>
<dbReference type="InterPro" id="IPR036010">
    <property type="entry name" value="2Fe-2S_ferredoxin-like_sf"/>
</dbReference>
<evidence type="ECO:0000313" key="12">
    <source>
        <dbReference type="Proteomes" id="UP001162031"/>
    </source>
</evidence>
<evidence type="ECO:0000256" key="2">
    <source>
        <dbReference type="ARBA" id="ARBA00019395"/>
    </source>
</evidence>
<evidence type="ECO:0000313" key="11">
    <source>
        <dbReference type="EMBL" id="CAI5739824.1"/>
    </source>
</evidence>
<sequence>MLRVLRQRLLSARAVPTRAALRAFHASASSLHVDVTKFSSHPTVHIKFKQRDGSLRDVEAKAGMSLLEVAHANDIDLEGACEASMACSTCHVILEEPVYERLDEACEDEEDMLDMAFGLTDTSRLGCQVLVDEEFDGTTVTLPRATRNFYVDGHVPKPH</sequence>
<keyword evidence="3" id="KW-0813">Transport</keyword>
<evidence type="ECO:0000256" key="1">
    <source>
        <dbReference type="ARBA" id="ARBA00010914"/>
    </source>
</evidence>
<dbReference type="InterPro" id="IPR012675">
    <property type="entry name" value="Beta-grasp_dom_sf"/>
</dbReference>
<gene>
    <name evidence="11" type="ORF">HBR001_LOCUS7955</name>
</gene>
<evidence type="ECO:0000256" key="9">
    <source>
        <dbReference type="ARBA" id="ARBA00034078"/>
    </source>
</evidence>
<evidence type="ECO:0000256" key="6">
    <source>
        <dbReference type="ARBA" id="ARBA00022982"/>
    </source>
</evidence>
<dbReference type="CDD" id="cd00207">
    <property type="entry name" value="fer2"/>
    <property type="match status" value="1"/>
</dbReference>
<evidence type="ECO:0000256" key="3">
    <source>
        <dbReference type="ARBA" id="ARBA00022448"/>
    </source>
</evidence>
<dbReference type="InterPro" id="IPR018298">
    <property type="entry name" value="Adrenodoxin_Fe-S_BS"/>
</dbReference>